<dbReference type="InterPro" id="IPR011033">
    <property type="entry name" value="PRC_barrel-like_sf"/>
</dbReference>
<protein>
    <submittedName>
        <fullName evidence="2">Sporulation protein, YlmC/YmxH family</fullName>
    </submittedName>
</protein>
<dbReference type="STRING" id="415015.SAMN05660462_01043"/>
<proteinExistence type="predicted"/>
<dbReference type="Pfam" id="PF05239">
    <property type="entry name" value="PRC"/>
    <property type="match status" value="1"/>
</dbReference>
<gene>
    <name evidence="2" type="ORF">SAMN05660462_01043</name>
</gene>
<name>A0A1H3N839_9FIRM</name>
<dbReference type="AlphaFoldDB" id="A0A1H3N839"/>
<evidence type="ECO:0000313" key="2">
    <source>
        <dbReference type="EMBL" id="SDY84830.1"/>
    </source>
</evidence>
<sequence length="91" mass="10153">MRLSELGGKEIVNLNDGGRLGIVADSDLIIDDKSGKILALLVPDRRSQFRIFSLNDKGGIEIPWSSIRKIGNDMIIIELDEEARSKRIFTV</sequence>
<feature type="domain" description="PRC-barrel" evidence="1">
    <location>
        <begin position="1"/>
        <end position="83"/>
    </location>
</feature>
<organism evidence="2 3">
    <name type="scientific">Proteiniborus ethanoligenes</name>
    <dbReference type="NCBI Taxonomy" id="415015"/>
    <lineage>
        <taxon>Bacteria</taxon>
        <taxon>Bacillati</taxon>
        <taxon>Bacillota</taxon>
        <taxon>Clostridia</taxon>
        <taxon>Eubacteriales</taxon>
        <taxon>Proteiniborus</taxon>
    </lineage>
</organism>
<evidence type="ECO:0000259" key="1">
    <source>
        <dbReference type="Pfam" id="PF05239"/>
    </source>
</evidence>
<dbReference type="SUPFAM" id="SSF50346">
    <property type="entry name" value="PRC-barrel domain"/>
    <property type="match status" value="1"/>
</dbReference>
<dbReference type="EMBL" id="FNQE01000009">
    <property type="protein sequence ID" value="SDY84830.1"/>
    <property type="molecule type" value="Genomic_DNA"/>
</dbReference>
<reference evidence="2 3" key="1">
    <citation type="submission" date="2016-10" db="EMBL/GenBank/DDBJ databases">
        <authorList>
            <person name="de Groot N.N."/>
        </authorList>
    </citation>
    <scope>NUCLEOTIDE SEQUENCE [LARGE SCALE GENOMIC DNA]</scope>
    <source>
        <strain evidence="2 3">DSM 21650</strain>
    </source>
</reference>
<dbReference type="Proteomes" id="UP000198625">
    <property type="component" value="Unassembled WGS sequence"/>
</dbReference>
<dbReference type="PANTHER" id="PTHR40061">
    <property type="entry name" value="SPORULATION PROTEIN YLMC-RELATED"/>
    <property type="match status" value="1"/>
</dbReference>
<dbReference type="OrthoDB" id="6024937at2"/>
<evidence type="ECO:0000313" key="3">
    <source>
        <dbReference type="Proteomes" id="UP000198625"/>
    </source>
</evidence>
<keyword evidence="3" id="KW-1185">Reference proteome</keyword>
<dbReference type="PANTHER" id="PTHR40061:SF1">
    <property type="entry name" value="SPORULATION PROTEIN YLMC-RELATED"/>
    <property type="match status" value="1"/>
</dbReference>
<dbReference type="NCBIfam" id="TIGR02888">
    <property type="entry name" value="spore_YlmC_YmxH"/>
    <property type="match status" value="1"/>
</dbReference>
<dbReference type="RefSeq" id="WP_091728163.1">
    <property type="nucleotide sequence ID" value="NZ_FNQE01000009.1"/>
</dbReference>
<dbReference type="InterPro" id="IPR027275">
    <property type="entry name" value="PRC-brl_dom"/>
</dbReference>
<dbReference type="Gene3D" id="2.30.30.240">
    <property type="entry name" value="PRC-barrel domain"/>
    <property type="match status" value="1"/>
</dbReference>
<accession>A0A1H3N839</accession>
<dbReference type="InterPro" id="IPR014238">
    <property type="entry name" value="Spore_YlmC/YmxH"/>
</dbReference>